<evidence type="ECO:0000313" key="2">
    <source>
        <dbReference type="Proteomes" id="UP001499988"/>
    </source>
</evidence>
<dbReference type="SUPFAM" id="SSF48452">
    <property type="entry name" value="TPR-like"/>
    <property type="match status" value="1"/>
</dbReference>
<dbReference type="Gene3D" id="1.20.58.320">
    <property type="entry name" value="TPR-like"/>
    <property type="match status" value="1"/>
</dbReference>
<dbReference type="Proteomes" id="UP001499988">
    <property type="component" value="Unassembled WGS sequence"/>
</dbReference>
<dbReference type="Pfam" id="PF06041">
    <property type="entry name" value="DUF924"/>
    <property type="match status" value="1"/>
</dbReference>
<reference evidence="2" key="1">
    <citation type="journal article" date="2019" name="Int. J. Syst. Evol. Microbiol.">
        <title>The Global Catalogue of Microorganisms (GCM) 10K type strain sequencing project: providing services to taxonomists for standard genome sequencing and annotation.</title>
        <authorList>
            <consortium name="The Broad Institute Genomics Platform"/>
            <consortium name="The Broad Institute Genome Sequencing Center for Infectious Disease"/>
            <person name="Wu L."/>
            <person name="Ma J."/>
        </authorList>
    </citation>
    <scope>NUCLEOTIDE SEQUENCE [LARGE SCALE GENOMIC DNA]</scope>
    <source>
        <strain evidence="2">JCM 18401</strain>
    </source>
</reference>
<dbReference type="InterPro" id="IPR011990">
    <property type="entry name" value="TPR-like_helical_dom_sf"/>
</dbReference>
<accession>A0ABP9EHE9</accession>
<comment type="caution">
    <text evidence="1">The sequence shown here is derived from an EMBL/GenBank/DDBJ whole genome shotgun (WGS) entry which is preliminary data.</text>
</comment>
<sequence>MDIKHVLDFWFGHLDNQGLPIEPMNKLWFGSSELGDAAIRQHFGQVHTQASEGVLGHWLATAEGRLALIIVLDQFSRNIYRGQPVAFSYDATALGLCKQGLELGIERELPLAYKLFFYMPLQHSEQIEDQFLGVAMLERLLPGLTGAARAQVEDTLRFQRLHLDIIERFGRFPHRNAVLQRRSTEAELAYLADGAPRFGQ</sequence>
<keyword evidence="2" id="KW-1185">Reference proteome</keyword>
<proteinExistence type="predicted"/>
<dbReference type="InterPro" id="IPR010323">
    <property type="entry name" value="DUF924"/>
</dbReference>
<protein>
    <submittedName>
        <fullName evidence="1">DUF924 family protein</fullName>
    </submittedName>
</protein>
<dbReference type="RefSeq" id="WP_345333793.1">
    <property type="nucleotide sequence ID" value="NZ_BAABJZ010000011.1"/>
</dbReference>
<organism evidence="1 2">
    <name type="scientific">Ferrimonas pelagia</name>
    <dbReference type="NCBI Taxonomy" id="1177826"/>
    <lineage>
        <taxon>Bacteria</taxon>
        <taxon>Pseudomonadati</taxon>
        <taxon>Pseudomonadota</taxon>
        <taxon>Gammaproteobacteria</taxon>
        <taxon>Alteromonadales</taxon>
        <taxon>Ferrimonadaceae</taxon>
        <taxon>Ferrimonas</taxon>
    </lineage>
</organism>
<gene>
    <name evidence="1" type="ORF">GCM10023333_08690</name>
</gene>
<dbReference type="EMBL" id="BAABJZ010000011">
    <property type="protein sequence ID" value="GAA4877728.1"/>
    <property type="molecule type" value="Genomic_DNA"/>
</dbReference>
<dbReference type="Gene3D" id="1.25.40.10">
    <property type="entry name" value="Tetratricopeptide repeat domain"/>
    <property type="match status" value="1"/>
</dbReference>
<evidence type="ECO:0000313" key="1">
    <source>
        <dbReference type="EMBL" id="GAA4877728.1"/>
    </source>
</evidence>
<name>A0ABP9EHE9_9GAMM</name>